<dbReference type="AlphaFoldDB" id="A0A6J8DN67"/>
<gene>
    <name evidence="1" type="ORF">MCOR_42841</name>
</gene>
<evidence type="ECO:0000313" key="2">
    <source>
        <dbReference type="Proteomes" id="UP000507470"/>
    </source>
</evidence>
<organism evidence="1 2">
    <name type="scientific">Mytilus coruscus</name>
    <name type="common">Sea mussel</name>
    <dbReference type="NCBI Taxonomy" id="42192"/>
    <lineage>
        <taxon>Eukaryota</taxon>
        <taxon>Metazoa</taxon>
        <taxon>Spiralia</taxon>
        <taxon>Lophotrochozoa</taxon>
        <taxon>Mollusca</taxon>
        <taxon>Bivalvia</taxon>
        <taxon>Autobranchia</taxon>
        <taxon>Pteriomorphia</taxon>
        <taxon>Mytilida</taxon>
        <taxon>Mytiloidea</taxon>
        <taxon>Mytilidae</taxon>
        <taxon>Mytilinae</taxon>
        <taxon>Mytilus</taxon>
    </lineage>
</organism>
<accession>A0A6J8DN67</accession>
<proteinExistence type="predicted"/>
<dbReference type="Proteomes" id="UP000507470">
    <property type="component" value="Unassembled WGS sequence"/>
</dbReference>
<evidence type="ECO:0000313" key="1">
    <source>
        <dbReference type="EMBL" id="CAC5409576.1"/>
    </source>
</evidence>
<protein>
    <submittedName>
        <fullName evidence="1">Uncharacterized protein</fullName>
    </submittedName>
</protein>
<dbReference type="OrthoDB" id="6092865at2759"/>
<reference evidence="1 2" key="1">
    <citation type="submission" date="2020-06" db="EMBL/GenBank/DDBJ databases">
        <authorList>
            <person name="Li R."/>
            <person name="Bekaert M."/>
        </authorList>
    </citation>
    <scope>NUCLEOTIDE SEQUENCE [LARGE SCALE GENOMIC DNA]</scope>
    <source>
        <strain evidence="2">wild</strain>
    </source>
</reference>
<name>A0A6J8DN67_MYTCO</name>
<keyword evidence="2" id="KW-1185">Reference proteome</keyword>
<sequence length="435" mass="49678">MSLAYLKGLKTRYKNLLEVELGKSEELLTREVSDFDLESQIRKVNKSYRRFDEFGPKFEETLERLSLTLETAKAEEDLKTFQKESELYFNIITEVTSRKEELKLIDNFLQEKYKNLSKPEPDSKIEQLIEIQMQMMQQMQLQNAKPQHDEQNHSCKITKTGNNGKGLINGQSKNYADLLKSYIAARGSRRKSVQGETNDVKPQQPKCKRSSLDINRHMVNHKCDIVLMQTAKTAITNLSDTCNEEIRLLLDLGKSTHICFETLARKLKLKVEETSCAVIAIDKSMPIKPPLEDFWNLETIGISEPPENSNDTKALENLTILLSTLMNALIMLYSLKSSNVVQQEWEKVLNDSDIQNYVSNKGISWKFIVELAPWMGGFYERLVGLEVEAVVNSRPLAYIGEDIDSNIVLTLSCFLTLNKHTGIPEGIDNDDASRI</sequence>
<dbReference type="EMBL" id="CACVKT020007644">
    <property type="protein sequence ID" value="CAC5409576.1"/>
    <property type="molecule type" value="Genomic_DNA"/>
</dbReference>